<dbReference type="PROSITE" id="PS51186">
    <property type="entry name" value="GNAT"/>
    <property type="match status" value="1"/>
</dbReference>
<evidence type="ECO:0000313" key="4">
    <source>
        <dbReference type="EMBL" id="RYP85906.1"/>
    </source>
</evidence>
<keyword evidence="2" id="KW-0012">Acyltransferase</keyword>
<dbReference type="OrthoDB" id="9799092at2"/>
<dbReference type="Proteomes" id="UP000295198">
    <property type="component" value="Unassembled WGS sequence"/>
</dbReference>
<sequence length="165" mass="18132">MADPRVSVRRAGPDDWEAWRDLRLRSLAADPDAFGSTFAREQVFGEETWRERLSGLSVIGAFDGTPAALGGAFEFRPGFMQVVAMWTDPAYRGLGLASSVLDLVVRSATAAGHRVVLEVARGNDRARAVYERYGFVATGQSEPIRPGAEELCDWMALPDLETRRS</sequence>
<dbReference type="InterPro" id="IPR050832">
    <property type="entry name" value="Bact_Acetyltransf"/>
</dbReference>
<dbReference type="InterPro" id="IPR000182">
    <property type="entry name" value="GNAT_dom"/>
</dbReference>
<evidence type="ECO:0000256" key="1">
    <source>
        <dbReference type="ARBA" id="ARBA00022679"/>
    </source>
</evidence>
<dbReference type="Pfam" id="PF00583">
    <property type="entry name" value="Acetyltransf_1"/>
    <property type="match status" value="1"/>
</dbReference>
<evidence type="ECO:0000259" key="3">
    <source>
        <dbReference type="PROSITE" id="PS51186"/>
    </source>
</evidence>
<dbReference type="EMBL" id="SDKM01000014">
    <property type="protein sequence ID" value="RYP85906.1"/>
    <property type="molecule type" value="Genomic_DNA"/>
</dbReference>
<dbReference type="PANTHER" id="PTHR43877">
    <property type="entry name" value="AMINOALKYLPHOSPHONATE N-ACETYLTRANSFERASE-RELATED-RELATED"/>
    <property type="match status" value="1"/>
</dbReference>
<feature type="domain" description="N-acetyltransferase" evidence="3">
    <location>
        <begin position="6"/>
        <end position="158"/>
    </location>
</feature>
<keyword evidence="1 4" id="KW-0808">Transferase</keyword>
<dbReference type="GO" id="GO:0016747">
    <property type="term" value="F:acyltransferase activity, transferring groups other than amino-acyl groups"/>
    <property type="evidence" value="ECO:0007669"/>
    <property type="project" value="InterPro"/>
</dbReference>
<dbReference type="AlphaFoldDB" id="A0A4Q4ZES9"/>
<dbReference type="Gene3D" id="3.40.630.30">
    <property type="match status" value="1"/>
</dbReference>
<organism evidence="4 5">
    <name type="scientific">Nocardioides guangzhouensis</name>
    <dbReference type="NCBI Taxonomy" id="2497878"/>
    <lineage>
        <taxon>Bacteria</taxon>
        <taxon>Bacillati</taxon>
        <taxon>Actinomycetota</taxon>
        <taxon>Actinomycetes</taxon>
        <taxon>Propionibacteriales</taxon>
        <taxon>Nocardioidaceae</taxon>
        <taxon>Nocardioides</taxon>
    </lineage>
</organism>
<evidence type="ECO:0000313" key="5">
    <source>
        <dbReference type="Proteomes" id="UP000295198"/>
    </source>
</evidence>
<keyword evidence="5" id="KW-1185">Reference proteome</keyword>
<name>A0A4Q4ZES9_9ACTN</name>
<dbReference type="SUPFAM" id="SSF55729">
    <property type="entry name" value="Acyl-CoA N-acyltransferases (Nat)"/>
    <property type="match status" value="1"/>
</dbReference>
<gene>
    <name evidence="4" type="ORF">EKO23_11415</name>
</gene>
<proteinExistence type="predicted"/>
<reference evidence="4 5" key="1">
    <citation type="submission" date="2019-01" db="EMBL/GenBank/DDBJ databases">
        <title>Nocardioides guangzhouensis sp. nov., an actinobacterium isolated from soil.</title>
        <authorList>
            <person name="Fu Y."/>
            <person name="Cai Y."/>
            <person name="Lin Z."/>
            <person name="Chen P."/>
        </authorList>
    </citation>
    <scope>NUCLEOTIDE SEQUENCE [LARGE SCALE GENOMIC DNA]</scope>
    <source>
        <strain evidence="4 5">130</strain>
    </source>
</reference>
<comment type="caution">
    <text evidence="4">The sequence shown here is derived from an EMBL/GenBank/DDBJ whole genome shotgun (WGS) entry which is preliminary data.</text>
</comment>
<dbReference type="RefSeq" id="WP_134717309.1">
    <property type="nucleotide sequence ID" value="NZ_SDKM01000014.1"/>
</dbReference>
<accession>A0A4Q4ZES9</accession>
<evidence type="ECO:0000256" key="2">
    <source>
        <dbReference type="ARBA" id="ARBA00023315"/>
    </source>
</evidence>
<dbReference type="InterPro" id="IPR016181">
    <property type="entry name" value="Acyl_CoA_acyltransferase"/>
</dbReference>
<protein>
    <submittedName>
        <fullName evidence="4">GNAT family N-acetyltransferase</fullName>
    </submittedName>
</protein>